<dbReference type="InterPro" id="IPR009003">
    <property type="entry name" value="Peptidase_S1_PA"/>
</dbReference>
<dbReference type="PANTHER" id="PTHR24264:SF65">
    <property type="entry name" value="SRCR DOMAIN-CONTAINING PROTEIN"/>
    <property type="match status" value="1"/>
</dbReference>
<evidence type="ECO:0000256" key="7">
    <source>
        <dbReference type="ARBA" id="ARBA00024195"/>
    </source>
</evidence>
<dbReference type="PROSITE" id="PS50240">
    <property type="entry name" value="TRYPSIN_DOM"/>
    <property type="match status" value="1"/>
</dbReference>
<dbReference type="Gene3D" id="2.40.10.10">
    <property type="entry name" value="Trypsin-like serine proteases"/>
    <property type="match status" value="1"/>
</dbReference>
<dbReference type="PROSITE" id="PS00135">
    <property type="entry name" value="TRYPSIN_SER"/>
    <property type="match status" value="1"/>
</dbReference>
<dbReference type="EMBL" id="HBUE01226749">
    <property type="protein sequence ID" value="CAG6542657.1"/>
    <property type="molecule type" value="Transcribed_RNA"/>
</dbReference>
<keyword evidence="4 8" id="KW-0378">Hydrolase</keyword>
<dbReference type="Pfam" id="PF00089">
    <property type="entry name" value="Trypsin"/>
    <property type="match status" value="1"/>
</dbReference>
<feature type="chain" id="PRO_5033669470" evidence="9">
    <location>
        <begin position="21"/>
        <end position="342"/>
    </location>
</feature>
<evidence type="ECO:0000256" key="6">
    <source>
        <dbReference type="ARBA" id="ARBA00023157"/>
    </source>
</evidence>
<dbReference type="InterPro" id="IPR001314">
    <property type="entry name" value="Peptidase_S1A"/>
</dbReference>
<protein>
    <submittedName>
        <fullName evidence="11">Clotting factor B</fullName>
    </submittedName>
</protein>
<evidence type="ECO:0000256" key="1">
    <source>
        <dbReference type="ARBA" id="ARBA00004613"/>
    </source>
</evidence>
<reference evidence="11" key="1">
    <citation type="submission" date="2021-05" db="EMBL/GenBank/DDBJ databases">
        <authorList>
            <person name="Alioto T."/>
            <person name="Alioto T."/>
            <person name="Gomez Garrido J."/>
        </authorList>
    </citation>
    <scope>NUCLEOTIDE SEQUENCE</scope>
</reference>
<evidence type="ECO:0000256" key="2">
    <source>
        <dbReference type="ARBA" id="ARBA00022525"/>
    </source>
</evidence>
<evidence type="ECO:0000313" key="11">
    <source>
        <dbReference type="EMBL" id="CAG6542657.1"/>
    </source>
</evidence>
<dbReference type="InterPro" id="IPR018114">
    <property type="entry name" value="TRYPSIN_HIS"/>
</dbReference>
<dbReference type="SUPFAM" id="SSF50494">
    <property type="entry name" value="Trypsin-like serine proteases"/>
    <property type="match status" value="1"/>
</dbReference>
<dbReference type="InterPro" id="IPR043504">
    <property type="entry name" value="Peptidase_S1_PA_chymotrypsin"/>
</dbReference>
<dbReference type="PRINTS" id="PR00722">
    <property type="entry name" value="CHYMOTRYPSIN"/>
</dbReference>
<dbReference type="InterPro" id="IPR050127">
    <property type="entry name" value="Serine_Proteases_S1"/>
</dbReference>
<keyword evidence="3 8" id="KW-0645">Protease</keyword>
<keyword evidence="2" id="KW-0964">Secreted</keyword>
<feature type="domain" description="Peptidase S1" evidence="10">
    <location>
        <begin position="97"/>
        <end position="340"/>
    </location>
</feature>
<comment type="similarity">
    <text evidence="7">Belongs to the peptidase S1 family. CLIP subfamily.</text>
</comment>
<dbReference type="InterPro" id="IPR033116">
    <property type="entry name" value="TRYPSIN_SER"/>
</dbReference>
<accession>A0A8D8HYQ5</accession>
<organism evidence="11">
    <name type="scientific">Culex pipiens</name>
    <name type="common">House mosquito</name>
    <dbReference type="NCBI Taxonomy" id="7175"/>
    <lineage>
        <taxon>Eukaryota</taxon>
        <taxon>Metazoa</taxon>
        <taxon>Ecdysozoa</taxon>
        <taxon>Arthropoda</taxon>
        <taxon>Hexapoda</taxon>
        <taxon>Insecta</taxon>
        <taxon>Pterygota</taxon>
        <taxon>Neoptera</taxon>
        <taxon>Endopterygota</taxon>
        <taxon>Diptera</taxon>
        <taxon>Nematocera</taxon>
        <taxon>Culicoidea</taxon>
        <taxon>Culicidae</taxon>
        <taxon>Culicinae</taxon>
        <taxon>Culicini</taxon>
        <taxon>Culex</taxon>
        <taxon>Culex</taxon>
    </lineage>
</organism>
<feature type="signal peptide" evidence="9">
    <location>
        <begin position="1"/>
        <end position="20"/>
    </location>
</feature>
<dbReference type="PROSITE" id="PS51257">
    <property type="entry name" value="PROKAR_LIPOPROTEIN"/>
    <property type="match status" value="1"/>
</dbReference>
<dbReference type="PANTHER" id="PTHR24264">
    <property type="entry name" value="TRYPSIN-RELATED"/>
    <property type="match status" value="1"/>
</dbReference>
<dbReference type="SMART" id="SM00020">
    <property type="entry name" value="Tryp_SPc"/>
    <property type="match status" value="1"/>
</dbReference>
<evidence type="ECO:0000256" key="5">
    <source>
        <dbReference type="ARBA" id="ARBA00022825"/>
    </source>
</evidence>
<dbReference type="GO" id="GO:0004252">
    <property type="term" value="F:serine-type endopeptidase activity"/>
    <property type="evidence" value="ECO:0007669"/>
    <property type="project" value="InterPro"/>
</dbReference>
<evidence type="ECO:0000256" key="8">
    <source>
        <dbReference type="RuleBase" id="RU363034"/>
    </source>
</evidence>
<evidence type="ECO:0000256" key="3">
    <source>
        <dbReference type="ARBA" id="ARBA00022670"/>
    </source>
</evidence>
<evidence type="ECO:0000259" key="10">
    <source>
        <dbReference type="PROSITE" id="PS50240"/>
    </source>
</evidence>
<keyword evidence="9" id="KW-0732">Signal</keyword>
<evidence type="ECO:0000256" key="4">
    <source>
        <dbReference type="ARBA" id="ARBA00022801"/>
    </source>
</evidence>
<dbReference type="CDD" id="cd00190">
    <property type="entry name" value="Tryp_SPc"/>
    <property type="match status" value="1"/>
</dbReference>
<dbReference type="FunFam" id="2.40.10.10:FF:000002">
    <property type="entry name" value="Transmembrane protease serine"/>
    <property type="match status" value="1"/>
</dbReference>
<keyword evidence="6" id="KW-1015">Disulfide bond</keyword>
<comment type="subcellular location">
    <subcellularLocation>
        <location evidence="1">Secreted</location>
    </subcellularLocation>
</comment>
<sequence>MFKVVVALSFLLIYAGLGACKNVPHIEGESCQLPDANPGVCRKIMDCLHRDPRSPSTLCKSSGHFRVVCCPPDATAQAKTMCESIPIHVESRIKPHIVGNAEIAEVGEFPFMGLLMYNDQTMRCGAVLITNKHLLTAAHCFRRENATQVRLGTNAATDEGAEPYGIAKIVTHPDYKPKQKKQLSIMADLAIVELAEEVDPDDPNIAPLCLYRTLEDLPPSKNLTIVGWGTTDTSTKSTADTLMKGTVQTSSHSKCQESYMKIKKTRITDSHLCAQGEADSRGVHTDACWGDSGGPLVKLEGSKYVLVGIVSSGHHCGLQDFPGVYTRVASYLDWIMNEISRI</sequence>
<dbReference type="AlphaFoldDB" id="A0A8D8HYQ5"/>
<proteinExistence type="inferred from homology"/>
<evidence type="ECO:0000256" key="9">
    <source>
        <dbReference type="SAM" id="SignalP"/>
    </source>
</evidence>
<name>A0A8D8HYQ5_CULPI</name>
<dbReference type="PROSITE" id="PS00134">
    <property type="entry name" value="TRYPSIN_HIS"/>
    <property type="match status" value="1"/>
</dbReference>
<keyword evidence="5 8" id="KW-0720">Serine protease</keyword>
<dbReference type="GO" id="GO:0006508">
    <property type="term" value="P:proteolysis"/>
    <property type="evidence" value="ECO:0007669"/>
    <property type="project" value="UniProtKB-KW"/>
</dbReference>
<dbReference type="GO" id="GO:0005615">
    <property type="term" value="C:extracellular space"/>
    <property type="evidence" value="ECO:0007669"/>
    <property type="project" value="TreeGrafter"/>
</dbReference>
<dbReference type="EMBL" id="HBUE01333494">
    <property type="protein sequence ID" value="CAG6594766.1"/>
    <property type="molecule type" value="Transcribed_RNA"/>
</dbReference>
<dbReference type="InterPro" id="IPR001254">
    <property type="entry name" value="Trypsin_dom"/>
</dbReference>